<protein>
    <submittedName>
        <fullName evidence="8">Antiviral helicase SKI2-like protein</fullName>
    </submittedName>
</protein>
<reference evidence="8 9" key="1">
    <citation type="submission" date="2024-03" db="EMBL/GenBank/DDBJ databases">
        <title>Aureococcus anophagefferens CCMP1851 and Kratosvirus quantuckense: Draft genome of a second virus-susceptible host strain in the model system.</title>
        <authorList>
            <person name="Chase E."/>
            <person name="Truchon A.R."/>
            <person name="Schepens W."/>
            <person name="Wilhelm S.W."/>
        </authorList>
    </citation>
    <scope>NUCLEOTIDE SEQUENCE [LARGE SCALE GENOMIC DNA]</scope>
    <source>
        <strain evidence="8 9">CCMP1851</strain>
    </source>
</reference>
<dbReference type="InterPro" id="IPR014001">
    <property type="entry name" value="Helicase_ATP-bd"/>
</dbReference>
<feature type="compositionally biased region" description="Basic and acidic residues" evidence="5">
    <location>
        <begin position="176"/>
        <end position="185"/>
    </location>
</feature>
<gene>
    <name evidence="8" type="ORF">SO694_00054280</name>
</gene>
<evidence type="ECO:0000259" key="7">
    <source>
        <dbReference type="PROSITE" id="PS51192"/>
    </source>
</evidence>
<evidence type="ECO:0000256" key="6">
    <source>
        <dbReference type="SAM" id="SignalP"/>
    </source>
</evidence>
<dbReference type="InterPro" id="IPR011545">
    <property type="entry name" value="DEAD/DEAH_box_helicase_dom"/>
</dbReference>
<evidence type="ECO:0000313" key="9">
    <source>
        <dbReference type="Proteomes" id="UP001363151"/>
    </source>
</evidence>
<feature type="signal peptide" evidence="6">
    <location>
        <begin position="1"/>
        <end position="26"/>
    </location>
</feature>
<evidence type="ECO:0000256" key="4">
    <source>
        <dbReference type="ARBA" id="ARBA00022840"/>
    </source>
</evidence>
<dbReference type="InterPro" id="IPR050699">
    <property type="entry name" value="RNA-DNA_Helicase"/>
</dbReference>
<keyword evidence="3" id="KW-0347">Helicase</keyword>
<feature type="region of interest" description="Disordered" evidence="5">
    <location>
        <begin position="165"/>
        <end position="185"/>
    </location>
</feature>
<name>A0ABR1FXR7_AURAN</name>
<dbReference type="PANTHER" id="PTHR12131:SF1">
    <property type="entry name" value="ATP-DEPENDENT RNA HELICASE SUPV3L1, MITOCHONDRIAL-RELATED"/>
    <property type="match status" value="1"/>
</dbReference>
<keyword evidence="9" id="KW-1185">Reference proteome</keyword>
<evidence type="ECO:0000256" key="5">
    <source>
        <dbReference type="SAM" id="MobiDB-lite"/>
    </source>
</evidence>
<evidence type="ECO:0000256" key="2">
    <source>
        <dbReference type="ARBA" id="ARBA00022801"/>
    </source>
</evidence>
<dbReference type="Proteomes" id="UP001363151">
    <property type="component" value="Unassembled WGS sequence"/>
</dbReference>
<dbReference type="EMBL" id="JBBJCI010000207">
    <property type="protein sequence ID" value="KAK7241039.1"/>
    <property type="molecule type" value="Genomic_DNA"/>
</dbReference>
<dbReference type="PANTHER" id="PTHR12131">
    <property type="entry name" value="ATP-DEPENDENT RNA AND DNA HELICASE"/>
    <property type="match status" value="1"/>
</dbReference>
<dbReference type="Pfam" id="PF00270">
    <property type="entry name" value="DEAD"/>
    <property type="match status" value="1"/>
</dbReference>
<evidence type="ECO:0000256" key="3">
    <source>
        <dbReference type="ARBA" id="ARBA00022806"/>
    </source>
</evidence>
<evidence type="ECO:0000313" key="8">
    <source>
        <dbReference type="EMBL" id="KAK7241039.1"/>
    </source>
</evidence>
<feature type="domain" description="Helicase ATP-binding" evidence="7">
    <location>
        <begin position="1"/>
        <end position="158"/>
    </location>
</feature>
<feature type="chain" id="PRO_5046301720" evidence="6">
    <location>
        <begin position="27"/>
        <end position="185"/>
    </location>
</feature>
<accession>A0ABR1FXR7</accession>
<dbReference type="SUPFAM" id="SSF52540">
    <property type="entry name" value="P-loop containing nucleoside triphosphate hydrolases"/>
    <property type="match status" value="1"/>
</dbReference>
<dbReference type="PROSITE" id="PS51192">
    <property type="entry name" value="HELICASE_ATP_BIND_1"/>
    <property type="match status" value="1"/>
</dbReference>
<keyword evidence="4" id="KW-0067">ATP-binding</keyword>
<comment type="caution">
    <text evidence="8">The sequence shown here is derived from an EMBL/GenBank/DDBJ whole genome shotgun (WGS) entry which is preliminary data.</text>
</comment>
<keyword evidence="6" id="KW-0732">Signal</keyword>
<sequence>MAPTGSGKTAVALIAILQAFARGQRAVYTSPIKALSNQKFSEFTQWFRGRGIDAHVTLLTGDVKIRAPPGSEKELIICTSEILRNKLVKASGADNGALKALETLIREGHTNDRDPDLERLGCVVSDEIHYINDVLRHATTRPLRKGGVFDDQVFHKLLSKDALEKRNEKSAAAAEKSARARAERR</sequence>
<dbReference type="InterPro" id="IPR027417">
    <property type="entry name" value="P-loop_NTPase"/>
</dbReference>
<keyword evidence="2" id="KW-0378">Hydrolase</keyword>
<dbReference type="SMART" id="SM00487">
    <property type="entry name" value="DEXDc"/>
    <property type="match status" value="1"/>
</dbReference>
<proteinExistence type="predicted"/>
<dbReference type="Gene3D" id="3.40.50.300">
    <property type="entry name" value="P-loop containing nucleotide triphosphate hydrolases"/>
    <property type="match status" value="1"/>
</dbReference>
<keyword evidence="1" id="KW-0547">Nucleotide-binding</keyword>
<organism evidence="8 9">
    <name type="scientific">Aureococcus anophagefferens</name>
    <name type="common">Harmful bloom alga</name>
    <dbReference type="NCBI Taxonomy" id="44056"/>
    <lineage>
        <taxon>Eukaryota</taxon>
        <taxon>Sar</taxon>
        <taxon>Stramenopiles</taxon>
        <taxon>Ochrophyta</taxon>
        <taxon>Pelagophyceae</taxon>
        <taxon>Pelagomonadales</taxon>
        <taxon>Pelagomonadaceae</taxon>
        <taxon>Aureococcus</taxon>
    </lineage>
</organism>
<evidence type="ECO:0000256" key="1">
    <source>
        <dbReference type="ARBA" id="ARBA00022741"/>
    </source>
</evidence>